<feature type="domain" description="MacB-like periplasmic core" evidence="8">
    <location>
        <begin position="20"/>
        <end position="267"/>
    </location>
</feature>
<proteinExistence type="predicted"/>
<keyword evidence="3 6" id="KW-0812">Transmembrane</keyword>
<protein>
    <submittedName>
        <fullName evidence="9">ABC transporter permease</fullName>
    </submittedName>
</protein>
<feature type="transmembrane region" description="Helical" evidence="6">
    <location>
        <begin position="356"/>
        <end position="385"/>
    </location>
</feature>
<accession>A0ABT5JU74</accession>
<dbReference type="EMBL" id="JAQQXR010000001">
    <property type="protein sequence ID" value="MDC8756308.1"/>
    <property type="molecule type" value="Genomic_DNA"/>
</dbReference>
<evidence type="ECO:0000259" key="7">
    <source>
        <dbReference type="Pfam" id="PF02687"/>
    </source>
</evidence>
<organism evidence="9 10">
    <name type="scientific">Janthinobacterium fluminis</name>
    <dbReference type="NCBI Taxonomy" id="2987524"/>
    <lineage>
        <taxon>Bacteria</taxon>
        <taxon>Pseudomonadati</taxon>
        <taxon>Pseudomonadota</taxon>
        <taxon>Betaproteobacteria</taxon>
        <taxon>Burkholderiales</taxon>
        <taxon>Oxalobacteraceae</taxon>
        <taxon>Janthinobacterium</taxon>
    </lineage>
</organism>
<gene>
    <name evidence="9" type="ORF">OIK44_01755</name>
</gene>
<name>A0ABT5JU74_9BURK</name>
<evidence type="ECO:0000259" key="8">
    <source>
        <dbReference type="Pfam" id="PF12704"/>
    </source>
</evidence>
<dbReference type="InterPro" id="IPR050250">
    <property type="entry name" value="Macrolide_Exporter_MacB"/>
</dbReference>
<evidence type="ECO:0000256" key="1">
    <source>
        <dbReference type="ARBA" id="ARBA00004651"/>
    </source>
</evidence>
<dbReference type="RefSeq" id="WP_273668933.1">
    <property type="nucleotide sequence ID" value="NZ_JAQQXR010000001.1"/>
</dbReference>
<reference evidence="9 10" key="1">
    <citation type="submission" date="2022-10" db="EMBL/GenBank/DDBJ databases">
        <title>Janthinobacterium sp. hw3 Genome sequencing.</title>
        <authorList>
            <person name="Park S."/>
        </authorList>
    </citation>
    <scope>NUCLEOTIDE SEQUENCE [LARGE SCALE GENOMIC DNA]</scope>
    <source>
        <strain evidence="10">hw3</strain>
    </source>
</reference>
<evidence type="ECO:0000256" key="3">
    <source>
        <dbReference type="ARBA" id="ARBA00022692"/>
    </source>
</evidence>
<dbReference type="Proteomes" id="UP001221208">
    <property type="component" value="Unassembled WGS sequence"/>
</dbReference>
<evidence type="ECO:0000256" key="6">
    <source>
        <dbReference type="SAM" id="Phobius"/>
    </source>
</evidence>
<keyword evidence="5 6" id="KW-0472">Membrane</keyword>
<evidence type="ECO:0000313" key="9">
    <source>
        <dbReference type="EMBL" id="MDC8756308.1"/>
    </source>
</evidence>
<keyword evidence="10" id="KW-1185">Reference proteome</keyword>
<dbReference type="Pfam" id="PF12704">
    <property type="entry name" value="MacB_PCD"/>
    <property type="match status" value="1"/>
</dbReference>
<evidence type="ECO:0000256" key="2">
    <source>
        <dbReference type="ARBA" id="ARBA00022475"/>
    </source>
</evidence>
<dbReference type="InterPro" id="IPR003838">
    <property type="entry name" value="ABC3_permease_C"/>
</dbReference>
<feature type="domain" description="ABC3 transporter permease C-terminal" evidence="7">
    <location>
        <begin position="316"/>
        <end position="427"/>
    </location>
</feature>
<dbReference type="PANTHER" id="PTHR30572:SF18">
    <property type="entry name" value="ABC-TYPE MACROLIDE FAMILY EXPORT SYSTEM PERMEASE COMPONENT 2"/>
    <property type="match status" value="1"/>
</dbReference>
<feature type="transmembrane region" description="Helical" evidence="6">
    <location>
        <begin position="405"/>
        <end position="429"/>
    </location>
</feature>
<dbReference type="Pfam" id="PF02687">
    <property type="entry name" value="FtsX"/>
    <property type="match status" value="1"/>
</dbReference>
<comment type="caution">
    <text evidence="9">The sequence shown here is derived from an EMBL/GenBank/DDBJ whole genome shotgun (WGS) entry which is preliminary data.</text>
</comment>
<evidence type="ECO:0000256" key="5">
    <source>
        <dbReference type="ARBA" id="ARBA00023136"/>
    </source>
</evidence>
<feature type="transmembrane region" description="Helical" evidence="6">
    <location>
        <begin position="21"/>
        <end position="44"/>
    </location>
</feature>
<feature type="transmembrane region" description="Helical" evidence="6">
    <location>
        <begin position="316"/>
        <end position="335"/>
    </location>
</feature>
<keyword evidence="2" id="KW-1003">Cell membrane</keyword>
<sequence>MLNYYLKVALHNTRRNKALTILMVMAIAVGIGASMTALTVTKLLSGDPLPGRSQDIYYPQVDVVPESNGREPLDVLDYRTAMDLWSAKQADQQTIVARSQIKLRAPDTSLPPIMLSMASVTADFFTMFDVPLTYGKGWSHGDDELRSRVAIISFKLNEKLFGGANSVGRIIRLGDFDVRIVGVMAPWRPFPLFYQVRGGRFANGDTSAFYDKSEDVFLPFSASLDVNRGNFQPFTCWGAPEQPGHLESAPCAWVALWVRLSNPAKVAAYNHFLRNYASQQKALGHIKHAENTRLRSLMQWLDYNRVVPSDAKLQTILAFAFLGICLTNVLSLLSAKFLRHSTETGLRRALGATRSAVFSHCMVESAVIGVLGGVGGLMLSLLGLYLVRHQPVPYADGAYLDVSMFWLTFAISLLVSLLAGMLPALRAALMQPATQLKQL</sequence>
<evidence type="ECO:0000313" key="10">
    <source>
        <dbReference type="Proteomes" id="UP001221208"/>
    </source>
</evidence>
<dbReference type="InterPro" id="IPR025857">
    <property type="entry name" value="MacB_PCD"/>
</dbReference>
<keyword evidence="4 6" id="KW-1133">Transmembrane helix</keyword>
<dbReference type="PANTHER" id="PTHR30572">
    <property type="entry name" value="MEMBRANE COMPONENT OF TRANSPORTER-RELATED"/>
    <property type="match status" value="1"/>
</dbReference>
<comment type="subcellular location">
    <subcellularLocation>
        <location evidence="1">Cell membrane</location>
        <topology evidence="1">Multi-pass membrane protein</topology>
    </subcellularLocation>
</comment>
<evidence type="ECO:0000256" key="4">
    <source>
        <dbReference type="ARBA" id="ARBA00022989"/>
    </source>
</evidence>